<keyword evidence="6" id="KW-0411">Iron-sulfur</keyword>
<dbReference type="OrthoDB" id="17974at2157"/>
<dbReference type="InterPro" id="IPR040084">
    <property type="entry name" value="GTPase_Obg"/>
</dbReference>
<proteinExistence type="predicted"/>
<dbReference type="CDD" id="cd01335">
    <property type="entry name" value="Radical_SAM"/>
    <property type="match status" value="1"/>
</dbReference>
<evidence type="ECO:0000256" key="4">
    <source>
        <dbReference type="ARBA" id="ARBA00022723"/>
    </source>
</evidence>
<keyword evidence="5" id="KW-0408">Iron</keyword>
<evidence type="ECO:0000313" key="9">
    <source>
        <dbReference type="Proteomes" id="UP000009296"/>
    </source>
</evidence>
<dbReference type="Pfam" id="PF04055">
    <property type="entry name" value="Radical_SAM"/>
    <property type="match status" value="1"/>
</dbReference>
<evidence type="ECO:0000256" key="2">
    <source>
        <dbReference type="ARBA" id="ARBA00022485"/>
    </source>
</evidence>
<dbReference type="RefSeq" id="WP_013867075.1">
    <property type="nucleotide sequence ID" value="NC_015636.1"/>
</dbReference>
<dbReference type="SMART" id="SM00729">
    <property type="entry name" value="Elp3"/>
    <property type="match status" value="1"/>
</dbReference>
<accession>F8AMR0</accession>
<sequence length="324" mass="37534">MGYFKADKDKIAFGPVPSRRLGKSLGINNIPNKYCSYDCIYCQVGRTINKTIKRQEFYKVEDIVSSVKKKVHNLKNNNEKIDYITYVPDGEPTLDINLKKEVEELKKLDIPIAIITNTSLMYREDVRNDLMDFNLVSLKVNTVEEEFWKIIDRPHDELNLKDILEGILTFKESFKGKIITETMLLDGINYTDEVIEDTAKFLKRLSPNKCYISIPIRPPAEKIKPASEEIINKVFQIFSNVIGLDKVEYLIGYEGNEFAYSGNIEEDLLSITSVHPMRKEGVEELLKKANANWDIVDKLIKENKLIKLKYGNNTFYMRKLKSRL</sequence>
<dbReference type="InterPro" id="IPR013785">
    <property type="entry name" value="Aldolase_TIM"/>
</dbReference>
<dbReference type="SFLD" id="SFLDG01083">
    <property type="entry name" value="Uncharacterised_Radical_SAM_Su"/>
    <property type="match status" value="1"/>
</dbReference>
<name>F8AMR0_METOI</name>
<keyword evidence="3" id="KW-0949">S-adenosyl-L-methionine</keyword>
<reference evidence="8" key="1">
    <citation type="submission" date="2011-05" db="EMBL/GenBank/DDBJ databases">
        <title>Complete sequence of chromosome of Methanothermococcus okinawensis IH1.</title>
        <authorList>
            <consortium name="US DOE Joint Genome Institute"/>
            <person name="Lucas S."/>
            <person name="Han J."/>
            <person name="Lapidus A."/>
            <person name="Cheng J.-F."/>
            <person name="Goodwin L."/>
            <person name="Pitluck S."/>
            <person name="Peters L."/>
            <person name="Mikhailova N."/>
            <person name="Held B."/>
            <person name="Han C."/>
            <person name="Tapia R."/>
            <person name="Land M."/>
            <person name="Hauser L."/>
            <person name="Kyrpides N."/>
            <person name="Ivanova N."/>
            <person name="Pagani I."/>
            <person name="Sieprawska-Lupa M."/>
            <person name="Takai K."/>
            <person name="Miyazaki J."/>
            <person name="Whitman W."/>
            <person name="Woyke T."/>
        </authorList>
    </citation>
    <scope>NUCLEOTIDE SEQUENCE</scope>
    <source>
        <strain evidence="8">IH1</strain>
    </source>
</reference>
<dbReference type="PROSITE" id="PS51918">
    <property type="entry name" value="RADICAL_SAM"/>
    <property type="match status" value="1"/>
</dbReference>
<evidence type="ECO:0000256" key="3">
    <source>
        <dbReference type="ARBA" id="ARBA00022691"/>
    </source>
</evidence>
<keyword evidence="4" id="KW-0479">Metal-binding</keyword>
<dbReference type="Proteomes" id="UP000009296">
    <property type="component" value="Chromosome"/>
</dbReference>
<dbReference type="InterPro" id="IPR007197">
    <property type="entry name" value="rSAM"/>
</dbReference>
<evidence type="ECO:0000313" key="8">
    <source>
        <dbReference type="EMBL" id="AEH06891.1"/>
    </source>
</evidence>
<gene>
    <name evidence="8" type="ordered locus">Metok_0920</name>
</gene>
<evidence type="ECO:0000256" key="1">
    <source>
        <dbReference type="ARBA" id="ARBA00001966"/>
    </source>
</evidence>
<dbReference type="STRING" id="647113.Metok_0920"/>
<comment type="cofactor">
    <cofactor evidence="1">
        <name>[4Fe-4S] cluster</name>
        <dbReference type="ChEBI" id="CHEBI:49883"/>
    </cofactor>
</comment>
<dbReference type="GO" id="GO:0051539">
    <property type="term" value="F:4 iron, 4 sulfur cluster binding"/>
    <property type="evidence" value="ECO:0007669"/>
    <property type="project" value="UniProtKB-KW"/>
</dbReference>
<evidence type="ECO:0000256" key="5">
    <source>
        <dbReference type="ARBA" id="ARBA00023004"/>
    </source>
</evidence>
<dbReference type="HOGENOM" id="CLU_058377_0_0_2"/>
<keyword evidence="2" id="KW-0004">4Fe-4S</keyword>
<dbReference type="InterPro" id="IPR006638">
    <property type="entry name" value="Elp3/MiaA/NifB-like_rSAM"/>
</dbReference>
<dbReference type="PANTHER" id="PTHR43787">
    <property type="entry name" value="FEMO COFACTOR BIOSYNTHESIS PROTEIN NIFB-RELATED"/>
    <property type="match status" value="1"/>
</dbReference>
<organism evidence="8 9">
    <name type="scientific">Methanothermococcus okinawensis (strain DSM 14208 / JCM 11175 / IH1)</name>
    <dbReference type="NCBI Taxonomy" id="647113"/>
    <lineage>
        <taxon>Archaea</taxon>
        <taxon>Methanobacteriati</taxon>
        <taxon>Methanobacteriota</taxon>
        <taxon>Methanomada group</taxon>
        <taxon>Methanococci</taxon>
        <taxon>Methanococcales</taxon>
        <taxon>Methanococcaceae</taxon>
        <taxon>Methanothermococcus</taxon>
    </lineage>
</organism>
<dbReference type="EMBL" id="CP002792">
    <property type="protein sequence ID" value="AEH06891.1"/>
    <property type="molecule type" value="Genomic_DNA"/>
</dbReference>
<dbReference type="eggNOG" id="arCOG00953">
    <property type="taxonomic scope" value="Archaea"/>
</dbReference>
<dbReference type="SUPFAM" id="SSF102114">
    <property type="entry name" value="Radical SAM enzymes"/>
    <property type="match status" value="1"/>
</dbReference>
<evidence type="ECO:0000259" key="7">
    <source>
        <dbReference type="PROSITE" id="PS51918"/>
    </source>
</evidence>
<protein>
    <submittedName>
        <fullName evidence="8">Radical SAM domain protein</fullName>
    </submittedName>
</protein>
<dbReference type="AlphaFoldDB" id="F8AMR0"/>
<dbReference type="SFLD" id="SFLDS00029">
    <property type="entry name" value="Radical_SAM"/>
    <property type="match status" value="1"/>
</dbReference>
<dbReference type="GO" id="GO:0046872">
    <property type="term" value="F:metal ion binding"/>
    <property type="evidence" value="ECO:0007669"/>
    <property type="project" value="UniProtKB-KW"/>
</dbReference>
<evidence type="ECO:0000256" key="6">
    <source>
        <dbReference type="ARBA" id="ARBA00023014"/>
    </source>
</evidence>
<dbReference type="GO" id="GO:0003824">
    <property type="term" value="F:catalytic activity"/>
    <property type="evidence" value="ECO:0007669"/>
    <property type="project" value="InterPro"/>
</dbReference>
<keyword evidence="9" id="KW-1185">Reference proteome</keyword>
<feature type="domain" description="Radical SAM core" evidence="7">
    <location>
        <begin position="17"/>
        <end position="254"/>
    </location>
</feature>
<dbReference type="KEGG" id="mok:Metok_0920"/>
<dbReference type="PANTHER" id="PTHR43787:SF11">
    <property type="entry name" value="UPF0026 PROTEIN SLR1464"/>
    <property type="match status" value="1"/>
</dbReference>
<dbReference type="GeneID" id="10773070"/>
<dbReference type="InterPro" id="IPR058240">
    <property type="entry name" value="rSAM_sf"/>
</dbReference>
<dbReference type="Gene3D" id="3.20.20.70">
    <property type="entry name" value="Aldolase class I"/>
    <property type="match status" value="1"/>
</dbReference>